<evidence type="ECO:0000313" key="3">
    <source>
        <dbReference type="Proteomes" id="UP001058860"/>
    </source>
</evidence>
<gene>
    <name evidence="2" type="ORF">LRS13_15585</name>
</gene>
<dbReference type="PANTHER" id="PTHR34853:SF1">
    <property type="entry name" value="LIPASE 5"/>
    <property type="match status" value="1"/>
</dbReference>
<feature type="chain" id="PRO_5047351219" evidence="1">
    <location>
        <begin position="23"/>
        <end position="405"/>
    </location>
</feature>
<dbReference type="Pfam" id="PF03583">
    <property type="entry name" value="LIP"/>
    <property type="match status" value="1"/>
</dbReference>
<dbReference type="SUPFAM" id="SSF53474">
    <property type="entry name" value="alpha/beta-Hydrolases"/>
    <property type="match status" value="1"/>
</dbReference>
<dbReference type="Gene3D" id="3.40.50.1820">
    <property type="entry name" value="alpha/beta hydrolase"/>
    <property type="match status" value="1"/>
</dbReference>
<protein>
    <submittedName>
        <fullName evidence="2">Lipase family protein</fullName>
    </submittedName>
</protein>
<dbReference type="InterPro" id="IPR005152">
    <property type="entry name" value="Lipase_secreted"/>
</dbReference>
<proteinExistence type="predicted"/>
<dbReference type="PIRSF" id="PIRSF029171">
    <property type="entry name" value="Esterase_LipA"/>
    <property type="match status" value="1"/>
</dbReference>
<dbReference type="EMBL" id="CP088295">
    <property type="protein sequence ID" value="UUY02134.1"/>
    <property type="molecule type" value="Genomic_DNA"/>
</dbReference>
<evidence type="ECO:0000256" key="1">
    <source>
        <dbReference type="SAM" id="SignalP"/>
    </source>
</evidence>
<dbReference type="InterPro" id="IPR029058">
    <property type="entry name" value="AB_hydrolase_fold"/>
</dbReference>
<feature type="signal peptide" evidence="1">
    <location>
        <begin position="1"/>
        <end position="22"/>
    </location>
</feature>
<reference evidence="3" key="1">
    <citation type="submission" date="2021-11" db="EMBL/GenBank/DDBJ databases">
        <title>Cultivation dependent microbiological survey of springs from the worlds oldest radium mine currently devoted to the extraction of radon-saturated water.</title>
        <authorList>
            <person name="Kapinusova G."/>
            <person name="Smrhova T."/>
            <person name="Strejcek M."/>
            <person name="Suman J."/>
            <person name="Jani K."/>
            <person name="Pajer P."/>
            <person name="Uhlik O."/>
        </authorList>
    </citation>
    <scope>NUCLEOTIDE SEQUENCE [LARGE SCALE GENOMIC DNA]</scope>
    <source>
        <strain evidence="3">J379</strain>
    </source>
</reference>
<keyword evidence="1" id="KW-0732">Signal</keyword>
<organism evidence="2 3">
    <name type="scientific">Svornostia abyssi</name>
    <dbReference type="NCBI Taxonomy" id="2898438"/>
    <lineage>
        <taxon>Bacteria</taxon>
        <taxon>Bacillati</taxon>
        <taxon>Actinomycetota</taxon>
        <taxon>Thermoleophilia</taxon>
        <taxon>Solirubrobacterales</taxon>
        <taxon>Baekduiaceae</taxon>
        <taxon>Svornostia</taxon>
    </lineage>
</organism>
<dbReference type="RefSeq" id="WP_353862667.1">
    <property type="nucleotide sequence ID" value="NZ_CP088295.1"/>
</dbReference>
<dbReference type="PANTHER" id="PTHR34853">
    <property type="match status" value="1"/>
</dbReference>
<sequence length="405" mass="41967">MVARLSLLLLALVCVLAAPAAAAPPPVGPDGAAFYQPPAELVPGPEGSIIWARPATGLADVPSAARTTLVLYRSQGVTGAPVAVSGTVVTPKGTPPEGGWPIAAWGHVTTGGGDVCGPSTILPGDPEQRRKLGDVAITRRLLANGIAVVRSDFEGINTPGPHPYLIGRSLARSTINMVRAGRALEPSFASRWLAVGHSEGGAASLWSGEFGPKLAPELELRGVAALTPPVTTRESIELGQLIPAKIPGLTGLNGLGALVLNGVGAAHPEVDALYRDGGLSAAALRLLPDLDSRCLTTLGRGDSWGGLVPARIAGPRLAELKRVVYPILDANNPANVDVGDLPIRIDAGDLDLITPSQTIINAVRGMRRRGVDVTLKRHPFSSHPSIVRDARPVADVTAWVTARLR</sequence>
<evidence type="ECO:0000313" key="2">
    <source>
        <dbReference type="EMBL" id="UUY02134.1"/>
    </source>
</evidence>
<keyword evidence="3" id="KW-1185">Reference proteome</keyword>
<dbReference type="Proteomes" id="UP001058860">
    <property type="component" value="Chromosome"/>
</dbReference>
<name>A0ABY5PBS5_9ACTN</name>
<accession>A0ABY5PBS5</accession>